<accession>A0A0M0JIU2</accession>
<organism evidence="2 3">
    <name type="scientific">Chrysochromulina tobinii</name>
    <dbReference type="NCBI Taxonomy" id="1460289"/>
    <lineage>
        <taxon>Eukaryota</taxon>
        <taxon>Haptista</taxon>
        <taxon>Haptophyta</taxon>
        <taxon>Prymnesiophyceae</taxon>
        <taxon>Prymnesiales</taxon>
        <taxon>Chrysochromulinaceae</taxon>
        <taxon>Chrysochromulina</taxon>
    </lineage>
</organism>
<name>A0A0M0JIU2_9EUKA</name>
<protein>
    <submittedName>
        <fullName evidence="2">Uncharacterized protein</fullName>
    </submittedName>
</protein>
<dbReference type="AlphaFoldDB" id="A0A0M0JIU2"/>
<proteinExistence type="predicted"/>
<feature type="transmembrane region" description="Helical" evidence="1">
    <location>
        <begin position="146"/>
        <end position="167"/>
    </location>
</feature>
<keyword evidence="1" id="KW-1133">Transmembrane helix</keyword>
<keyword evidence="1" id="KW-0472">Membrane</keyword>
<keyword evidence="3" id="KW-1185">Reference proteome</keyword>
<evidence type="ECO:0000313" key="2">
    <source>
        <dbReference type="EMBL" id="KOO26257.1"/>
    </source>
</evidence>
<sequence length="569" mass="62790">MEKGEEKVGSSGYTGHQAEHFFVTLLKRAVTLFMILLLLLVLLWGVWEAYMKPPRRNGYTQPLVGPQWKPAVVEALGRWALAAAYGIAVTVPPYIGWAASDRQISLDMLVLLSLMGVTAVAALCGIAQKVLAVWRSVAVTAVVEALGRWALAAAYGIAVTVPPYIGWAASDRQISLDMLVLLSLMGVTAVAALCGIAQKVKRLDWGNEASVARRRRMPVLPFWDRPRLTPRPRLLDADPEALLEWKERDAYLREVASLTTGVPPWVQRCCCWWADSSLGRALRENADDVQRQRENISKERAVRAFMYRELRKTWNVLSEGCRERVSAIKVAKLLGEEQARAEAAERERLAEMAKPDEERVFLAARRAAVEQIRLDELEAAAAAVAFQERKAAVIGAAASGYVARDLTGSTGSYGYGKQALEVNGYVNELFLRRASRSAGGASFCERLREAGSAEVGRATVFVSSARQLPMSELIAALEHYVETHPELPSDARFWIFDYSTRFGRSGVALTGKHLGFIIGEIANTVLVLEPWVDAYALRRGLLRRGCGLHRAARYARERRCAAAGIPGSR</sequence>
<gene>
    <name evidence="2" type="ORF">Ctob_003546</name>
</gene>
<comment type="caution">
    <text evidence="2">The sequence shown here is derived from an EMBL/GenBank/DDBJ whole genome shotgun (WGS) entry which is preliminary data.</text>
</comment>
<feature type="transmembrane region" description="Helical" evidence="1">
    <location>
        <begin position="29"/>
        <end position="47"/>
    </location>
</feature>
<feature type="transmembrane region" description="Helical" evidence="1">
    <location>
        <begin position="76"/>
        <end position="97"/>
    </location>
</feature>
<feature type="transmembrane region" description="Helical" evidence="1">
    <location>
        <begin position="109"/>
        <end position="134"/>
    </location>
</feature>
<evidence type="ECO:0000256" key="1">
    <source>
        <dbReference type="SAM" id="Phobius"/>
    </source>
</evidence>
<evidence type="ECO:0000313" key="3">
    <source>
        <dbReference type="Proteomes" id="UP000037460"/>
    </source>
</evidence>
<feature type="transmembrane region" description="Helical" evidence="1">
    <location>
        <begin position="179"/>
        <end position="198"/>
    </location>
</feature>
<dbReference type="Proteomes" id="UP000037460">
    <property type="component" value="Unassembled WGS sequence"/>
</dbReference>
<dbReference type="EMBL" id="JWZX01002876">
    <property type="protein sequence ID" value="KOO26257.1"/>
    <property type="molecule type" value="Genomic_DNA"/>
</dbReference>
<reference evidence="3" key="1">
    <citation type="journal article" date="2015" name="PLoS Genet.">
        <title>Genome Sequence and Transcriptome Analyses of Chrysochromulina tobin: Metabolic Tools for Enhanced Algal Fitness in the Prominent Order Prymnesiales (Haptophyceae).</title>
        <authorList>
            <person name="Hovde B.T."/>
            <person name="Deodato C.R."/>
            <person name="Hunsperger H.M."/>
            <person name="Ryken S.A."/>
            <person name="Yost W."/>
            <person name="Jha R.K."/>
            <person name="Patterson J."/>
            <person name="Monnat R.J. Jr."/>
            <person name="Barlow S.B."/>
            <person name="Starkenburg S.R."/>
            <person name="Cattolico R.A."/>
        </authorList>
    </citation>
    <scope>NUCLEOTIDE SEQUENCE</scope>
    <source>
        <strain evidence="3">CCMP291</strain>
    </source>
</reference>
<keyword evidence="1" id="KW-0812">Transmembrane</keyword>